<feature type="compositionally biased region" description="Polar residues" evidence="1">
    <location>
        <begin position="39"/>
        <end position="68"/>
    </location>
</feature>
<gene>
    <name evidence="2" type="ORF">HPB51_005166</name>
</gene>
<evidence type="ECO:0000313" key="2">
    <source>
        <dbReference type="EMBL" id="KAH8022801.1"/>
    </source>
</evidence>
<proteinExistence type="predicted"/>
<reference evidence="2" key="1">
    <citation type="journal article" date="2020" name="Cell">
        <title>Large-Scale Comparative Analyses of Tick Genomes Elucidate Their Genetic Diversity and Vector Capacities.</title>
        <authorList>
            <consortium name="Tick Genome and Microbiome Consortium (TIGMIC)"/>
            <person name="Jia N."/>
            <person name="Wang J."/>
            <person name="Shi W."/>
            <person name="Du L."/>
            <person name="Sun Y."/>
            <person name="Zhan W."/>
            <person name="Jiang J.F."/>
            <person name="Wang Q."/>
            <person name="Zhang B."/>
            <person name="Ji P."/>
            <person name="Bell-Sakyi L."/>
            <person name="Cui X.M."/>
            <person name="Yuan T.T."/>
            <person name="Jiang B.G."/>
            <person name="Yang W.F."/>
            <person name="Lam T.T."/>
            <person name="Chang Q.C."/>
            <person name="Ding S.J."/>
            <person name="Wang X.J."/>
            <person name="Zhu J.G."/>
            <person name="Ruan X.D."/>
            <person name="Zhao L."/>
            <person name="Wei J.T."/>
            <person name="Ye R.Z."/>
            <person name="Que T.C."/>
            <person name="Du C.H."/>
            <person name="Zhou Y.H."/>
            <person name="Cheng J.X."/>
            <person name="Dai P.F."/>
            <person name="Guo W.B."/>
            <person name="Han X.H."/>
            <person name="Huang E.J."/>
            <person name="Li L.F."/>
            <person name="Wei W."/>
            <person name="Gao Y.C."/>
            <person name="Liu J.Z."/>
            <person name="Shao H.Z."/>
            <person name="Wang X."/>
            <person name="Wang C.C."/>
            <person name="Yang T.C."/>
            <person name="Huo Q.B."/>
            <person name="Li W."/>
            <person name="Chen H.Y."/>
            <person name="Chen S.E."/>
            <person name="Zhou L.G."/>
            <person name="Ni X.B."/>
            <person name="Tian J.H."/>
            <person name="Sheng Y."/>
            <person name="Liu T."/>
            <person name="Pan Y.S."/>
            <person name="Xia L.Y."/>
            <person name="Li J."/>
            <person name="Zhao F."/>
            <person name="Cao W.C."/>
        </authorList>
    </citation>
    <scope>NUCLEOTIDE SEQUENCE</scope>
    <source>
        <strain evidence="2">Rmic-2018</strain>
    </source>
</reference>
<keyword evidence="3" id="KW-1185">Reference proteome</keyword>
<feature type="region of interest" description="Disordered" evidence="1">
    <location>
        <begin position="1"/>
        <end position="166"/>
    </location>
</feature>
<evidence type="ECO:0000256" key="1">
    <source>
        <dbReference type="SAM" id="MobiDB-lite"/>
    </source>
</evidence>
<feature type="compositionally biased region" description="Basic residues" evidence="1">
    <location>
        <begin position="124"/>
        <end position="134"/>
    </location>
</feature>
<dbReference type="Proteomes" id="UP000821866">
    <property type="component" value="Chromosome 6"/>
</dbReference>
<organism evidence="2 3">
    <name type="scientific">Rhipicephalus microplus</name>
    <name type="common">Cattle tick</name>
    <name type="synonym">Boophilus microplus</name>
    <dbReference type="NCBI Taxonomy" id="6941"/>
    <lineage>
        <taxon>Eukaryota</taxon>
        <taxon>Metazoa</taxon>
        <taxon>Ecdysozoa</taxon>
        <taxon>Arthropoda</taxon>
        <taxon>Chelicerata</taxon>
        <taxon>Arachnida</taxon>
        <taxon>Acari</taxon>
        <taxon>Parasitiformes</taxon>
        <taxon>Ixodida</taxon>
        <taxon>Ixodoidea</taxon>
        <taxon>Ixodidae</taxon>
        <taxon>Rhipicephalinae</taxon>
        <taxon>Rhipicephalus</taxon>
        <taxon>Boophilus</taxon>
    </lineage>
</organism>
<protein>
    <submittedName>
        <fullName evidence="2">Uncharacterized protein</fullName>
    </submittedName>
</protein>
<accession>A0A9J6DLQ8</accession>
<dbReference type="AlphaFoldDB" id="A0A9J6DLQ8"/>
<sequence>MIPARAAAHQGPHPPKPPELQPGTTPDQARQMEVAAISIGTSPGAGQQPPTATGQRYTPYSANLSLQPGQGPPMERVSCLDINLPEGPDDDFSDMSESSVTITYMDATAPSSNGSEKHVDVPPKKRCRGSKRSHMPPNSLPAENTPQPKPNFTIIFNAKTPEHVIT</sequence>
<dbReference type="EMBL" id="JABSTU010000008">
    <property type="protein sequence ID" value="KAH8022801.1"/>
    <property type="molecule type" value="Genomic_DNA"/>
</dbReference>
<evidence type="ECO:0000313" key="3">
    <source>
        <dbReference type="Proteomes" id="UP000821866"/>
    </source>
</evidence>
<name>A0A9J6DLQ8_RHIMP</name>
<comment type="caution">
    <text evidence="2">The sequence shown here is derived from an EMBL/GenBank/DDBJ whole genome shotgun (WGS) entry which is preliminary data.</text>
</comment>
<reference evidence="2" key="2">
    <citation type="submission" date="2021-09" db="EMBL/GenBank/DDBJ databases">
        <authorList>
            <person name="Jia N."/>
            <person name="Wang J."/>
            <person name="Shi W."/>
            <person name="Du L."/>
            <person name="Sun Y."/>
            <person name="Zhan W."/>
            <person name="Jiang J."/>
            <person name="Wang Q."/>
            <person name="Zhang B."/>
            <person name="Ji P."/>
            <person name="Sakyi L.B."/>
            <person name="Cui X."/>
            <person name="Yuan T."/>
            <person name="Jiang B."/>
            <person name="Yang W."/>
            <person name="Lam T.T.-Y."/>
            <person name="Chang Q."/>
            <person name="Ding S."/>
            <person name="Wang X."/>
            <person name="Zhu J."/>
            <person name="Ruan X."/>
            <person name="Zhao L."/>
            <person name="Wei J."/>
            <person name="Que T."/>
            <person name="Du C."/>
            <person name="Cheng J."/>
            <person name="Dai P."/>
            <person name="Han X."/>
            <person name="Huang E."/>
            <person name="Gao Y."/>
            <person name="Liu J."/>
            <person name="Shao H."/>
            <person name="Ye R."/>
            <person name="Li L."/>
            <person name="Wei W."/>
            <person name="Wang X."/>
            <person name="Wang C."/>
            <person name="Huo Q."/>
            <person name="Li W."/>
            <person name="Guo W."/>
            <person name="Chen H."/>
            <person name="Chen S."/>
            <person name="Zhou L."/>
            <person name="Zhou L."/>
            <person name="Ni X."/>
            <person name="Tian J."/>
            <person name="Zhou Y."/>
            <person name="Sheng Y."/>
            <person name="Liu T."/>
            <person name="Pan Y."/>
            <person name="Xia L."/>
            <person name="Li J."/>
            <person name="Zhao F."/>
            <person name="Cao W."/>
        </authorList>
    </citation>
    <scope>NUCLEOTIDE SEQUENCE</scope>
    <source>
        <strain evidence="2">Rmic-2018</strain>
        <tissue evidence="2">Larvae</tissue>
    </source>
</reference>